<reference evidence="1 2" key="1">
    <citation type="submission" date="2012-02" db="EMBL/GenBank/DDBJ databases">
        <title>Whole genome shotgun sequence of Mobilicoccus pelagius NBRC 104925.</title>
        <authorList>
            <person name="Yoshida Y."/>
            <person name="Hosoyama A."/>
            <person name="Tsuchikane K."/>
            <person name="Katsumata H."/>
            <person name="Yamazaki S."/>
            <person name="Fujita N."/>
        </authorList>
    </citation>
    <scope>NUCLEOTIDE SEQUENCE [LARGE SCALE GENOMIC DNA]</scope>
    <source>
        <strain evidence="1 2">NBRC 104925</strain>
    </source>
</reference>
<gene>
    <name evidence="1" type="ORF">MOPEL_078_00120</name>
</gene>
<protein>
    <submittedName>
        <fullName evidence="1">Uncharacterized protein</fullName>
    </submittedName>
</protein>
<dbReference type="Proteomes" id="UP000004367">
    <property type="component" value="Unassembled WGS sequence"/>
</dbReference>
<evidence type="ECO:0000313" key="2">
    <source>
        <dbReference type="Proteomes" id="UP000004367"/>
    </source>
</evidence>
<dbReference type="STRING" id="1089455.MOPEL_078_00120"/>
<keyword evidence="2" id="KW-1185">Reference proteome</keyword>
<dbReference type="RefSeq" id="WP_009482521.1">
    <property type="nucleotide sequence ID" value="NZ_BAFE01000056.1"/>
</dbReference>
<evidence type="ECO:0000313" key="1">
    <source>
        <dbReference type="EMBL" id="GAB48623.1"/>
    </source>
</evidence>
<proteinExistence type="predicted"/>
<name>H5USB5_9MICO</name>
<dbReference type="OrthoDB" id="3812886at2"/>
<dbReference type="EMBL" id="BAFE01000056">
    <property type="protein sequence ID" value="GAB48623.1"/>
    <property type="molecule type" value="Genomic_DNA"/>
</dbReference>
<accession>H5USB5</accession>
<dbReference type="eggNOG" id="ENOG5030KBJ">
    <property type="taxonomic scope" value="Bacteria"/>
</dbReference>
<dbReference type="AlphaFoldDB" id="H5USB5"/>
<organism evidence="1 2">
    <name type="scientific">Mobilicoccus pelagius NBRC 104925</name>
    <dbReference type="NCBI Taxonomy" id="1089455"/>
    <lineage>
        <taxon>Bacteria</taxon>
        <taxon>Bacillati</taxon>
        <taxon>Actinomycetota</taxon>
        <taxon>Actinomycetes</taxon>
        <taxon>Micrococcales</taxon>
        <taxon>Dermatophilaceae</taxon>
        <taxon>Mobilicoccus</taxon>
    </lineage>
</organism>
<sequence length="307" mass="32947">MGLFSRRRTESMDPDLSFMTVSEADELRRLTLSALAAYGIEARVEGGEIVTADGTTVELWNLATICGAANAPEEWPALVSEHVRELVTAVDPVGPEDMTRRQMLEALRLRLAEESYVRGMPQQPAACEPVAPGLVRHLVVETPDALLPVSADVVTAVVPLEEAVTAATEATRTLAERTRLESEIYGEGSGAVRVVFSESPFTATFALDLPGVVDRLDPGADLSRGIVFAVPTRQQIVYHLPTDPESVRAVLPVMLRFAGTAYDEGAGPVSPELYTWQDGHIDALTAPGRDGRVEITPTGALTAFLDG</sequence>
<comment type="caution">
    <text evidence="1">The sequence shown here is derived from an EMBL/GenBank/DDBJ whole genome shotgun (WGS) entry which is preliminary data.</text>
</comment>